<accession>A0A086SXF8</accession>
<dbReference type="SMART" id="SM00464">
    <property type="entry name" value="LON"/>
    <property type="match status" value="1"/>
</dbReference>
<proteinExistence type="predicted"/>
<dbReference type="EMBL" id="JPKY01000114">
    <property type="protein sequence ID" value="KFH41790.1"/>
    <property type="molecule type" value="Genomic_DNA"/>
</dbReference>
<dbReference type="PROSITE" id="PS51787">
    <property type="entry name" value="LON_N"/>
    <property type="match status" value="1"/>
</dbReference>
<reference evidence="5" key="1">
    <citation type="journal article" date="2014" name="Genome Announc.">
        <title>Genome sequence and annotation of Acremonium chrysogenum, producer of the beta-lactam antibiotic cephalosporin C.</title>
        <authorList>
            <person name="Terfehr D."/>
            <person name="Dahlmann T.A."/>
            <person name="Specht T."/>
            <person name="Zadra I."/>
            <person name="Kuernsteiner H."/>
            <person name="Kueck U."/>
        </authorList>
    </citation>
    <scope>NUCLEOTIDE SEQUENCE [LARGE SCALE GENOMIC DNA]</scope>
    <source>
        <strain evidence="5">ATCC 11550 / CBS 779.69 / DSM 880 / IAM 14645 / JCM 23072 / IMI 49137</strain>
    </source>
</reference>
<protein>
    <submittedName>
        <fullName evidence="4">LON peptidase N-terminal domain and RING finger protein-like protein</fullName>
    </submittedName>
</protein>
<dbReference type="Pfam" id="PF02190">
    <property type="entry name" value="LON_substr_bdg"/>
    <property type="match status" value="1"/>
</dbReference>
<feature type="transmembrane region" description="Helical" evidence="2">
    <location>
        <begin position="30"/>
        <end position="49"/>
    </location>
</feature>
<sequence length="266" mass="30495">MIETFWKDELTARKDIVAADLLGQPQDFDIPLFVCTLAFPLMPTFLYVFEPRYRLMIRRTLEKDGLFGMVLPSRSWRPGAAPFHPIGTLLRIVKSSYYPDGRCIIETVGVSRFRVTNHGERDGYLVAKVEEVADVDTEDEDASTPPETPPADGSLGSNWSPWSERRRRGPATVGGVDIESMSTADLMEYATSFVERMRARSVPWLTDQFLTVYGDYPNDPALFPWWLGSILPLRDIEKYRLLETTSVKDRLKICCSWIEEWDVITW</sequence>
<dbReference type="PANTHER" id="PTHR23327:SF42">
    <property type="entry name" value="LON PEPTIDASE N-TERMINAL DOMAIN AND RING FINGER PROTEIN C14F5.10C"/>
    <property type="match status" value="1"/>
</dbReference>
<dbReference type="GO" id="GO:0061630">
    <property type="term" value="F:ubiquitin protein ligase activity"/>
    <property type="evidence" value="ECO:0007669"/>
    <property type="project" value="TreeGrafter"/>
</dbReference>
<dbReference type="InterPro" id="IPR015947">
    <property type="entry name" value="PUA-like_sf"/>
</dbReference>
<dbReference type="STRING" id="857340.A0A086SXF8"/>
<dbReference type="OrthoDB" id="264917at2759"/>
<keyword evidence="2" id="KW-0812">Transmembrane</keyword>
<evidence type="ECO:0000313" key="5">
    <source>
        <dbReference type="Proteomes" id="UP000029964"/>
    </source>
</evidence>
<dbReference type="InterPro" id="IPR003111">
    <property type="entry name" value="Lon_prtase_N"/>
</dbReference>
<organism evidence="4 5">
    <name type="scientific">Hapsidospora chrysogenum (strain ATCC 11550 / CBS 779.69 / DSM 880 / IAM 14645 / JCM 23072 / IMI 49137)</name>
    <name type="common">Acremonium chrysogenum</name>
    <dbReference type="NCBI Taxonomy" id="857340"/>
    <lineage>
        <taxon>Eukaryota</taxon>
        <taxon>Fungi</taxon>
        <taxon>Dikarya</taxon>
        <taxon>Ascomycota</taxon>
        <taxon>Pezizomycotina</taxon>
        <taxon>Sordariomycetes</taxon>
        <taxon>Hypocreomycetidae</taxon>
        <taxon>Hypocreales</taxon>
        <taxon>Bionectriaceae</taxon>
        <taxon>Hapsidospora</taxon>
    </lineage>
</organism>
<dbReference type="AlphaFoldDB" id="A0A086SXF8"/>
<dbReference type="Proteomes" id="UP000029964">
    <property type="component" value="Unassembled WGS sequence"/>
</dbReference>
<keyword evidence="2" id="KW-1133">Transmembrane helix</keyword>
<dbReference type="SUPFAM" id="SSF88697">
    <property type="entry name" value="PUA domain-like"/>
    <property type="match status" value="1"/>
</dbReference>
<gene>
    <name evidence="4" type="ORF">ACRE_074910</name>
</gene>
<dbReference type="Gene3D" id="2.30.130.40">
    <property type="entry name" value="LON domain-like"/>
    <property type="match status" value="1"/>
</dbReference>
<keyword evidence="2" id="KW-0472">Membrane</keyword>
<feature type="domain" description="Lon N-terminal" evidence="3">
    <location>
        <begin position="21"/>
        <end position="262"/>
    </location>
</feature>
<evidence type="ECO:0000256" key="2">
    <source>
        <dbReference type="SAM" id="Phobius"/>
    </source>
</evidence>
<comment type="caution">
    <text evidence="4">The sequence shown here is derived from an EMBL/GenBank/DDBJ whole genome shotgun (WGS) entry which is preliminary data.</text>
</comment>
<dbReference type="PANTHER" id="PTHR23327">
    <property type="entry name" value="RING FINGER PROTEIN 127"/>
    <property type="match status" value="1"/>
</dbReference>
<name>A0A086SXF8_HAPC1</name>
<evidence type="ECO:0000313" key="4">
    <source>
        <dbReference type="EMBL" id="KFH41790.1"/>
    </source>
</evidence>
<evidence type="ECO:0000256" key="1">
    <source>
        <dbReference type="SAM" id="MobiDB-lite"/>
    </source>
</evidence>
<evidence type="ECO:0000259" key="3">
    <source>
        <dbReference type="PROSITE" id="PS51787"/>
    </source>
</evidence>
<feature type="region of interest" description="Disordered" evidence="1">
    <location>
        <begin position="135"/>
        <end position="174"/>
    </location>
</feature>
<dbReference type="HOGENOM" id="CLU_013989_4_1_1"/>
<dbReference type="Gene3D" id="1.20.58.1480">
    <property type="match status" value="1"/>
</dbReference>
<keyword evidence="5" id="KW-1185">Reference proteome</keyword>
<dbReference type="InterPro" id="IPR046336">
    <property type="entry name" value="Lon_prtase_N_sf"/>
</dbReference>